<feature type="coiled-coil region" evidence="1">
    <location>
        <begin position="237"/>
        <end position="297"/>
    </location>
</feature>
<dbReference type="PANTHER" id="PTHR21707:SF42">
    <property type="entry name" value="FLAGELLUM-ASSOCIATED COILED-COIL DOMAIN-CONTAINING PROTEIN 1"/>
    <property type="match status" value="1"/>
</dbReference>
<feature type="region of interest" description="Disordered" evidence="2">
    <location>
        <begin position="531"/>
        <end position="588"/>
    </location>
</feature>
<accession>A0A8W8LEL0</accession>
<keyword evidence="1" id="KW-0175">Coiled coil</keyword>
<dbReference type="Proteomes" id="UP000005408">
    <property type="component" value="Unassembled WGS sequence"/>
</dbReference>
<organism evidence="3 4">
    <name type="scientific">Magallana gigas</name>
    <name type="common">Pacific oyster</name>
    <name type="synonym">Crassostrea gigas</name>
    <dbReference type="NCBI Taxonomy" id="29159"/>
    <lineage>
        <taxon>Eukaryota</taxon>
        <taxon>Metazoa</taxon>
        <taxon>Spiralia</taxon>
        <taxon>Lophotrochozoa</taxon>
        <taxon>Mollusca</taxon>
        <taxon>Bivalvia</taxon>
        <taxon>Autobranchia</taxon>
        <taxon>Pteriomorphia</taxon>
        <taxon>Ostreida</taxon>
        <taxon>Ostreoidea</taxon>
        <taxon>Ostreidae</taxon>
        <taxon>Magallana</taxon>
    </lineage>
</organism>
<evidence type="ECO:0000256" key="1">
    <source>
        <dbReference type="SAM" id="Coils"/>
    </source>
</evidence>
<feature type="region of interest" description="Disordered" evidence="2">
    <location>
        <begin position="194"/>
        <end position="219"/>
    </location>
</feature>
<feature type="coiled-coil region" evidence="1">
    <location>
        <begin position="395"/>
        <end position="439"/>
    </location>
</feature>
<protein>
    <submittedName>
        <fullName evidence="3">Uncharacterized protein</fullName>
    </submittedName>
</protein>
<feature type="compositionally biased region" description="Polar residues" evidence="2">
    <location>
        <begin position="205"/>
        <end position="219"/>
    </location>
</feature>
<evidence type="ECO:0000313" key="4">
    <source>
        <dbReference type="Proteomes" id="UP000005408"/>
    </source>
</evidence>
<dbReference type="OrthoDB" id="10013155at2759"/>
<proteinExistence type="predicted"/>
<sequence>MTDVLPRLAYQPKSHSFDERKLSSYPRPDLADGEEELSRDNFPPTFTTVLPNVNSDGYTLTSYASYIGDPRKLIVHYVSTPASIRVSLNANSHLNNVPSAPPTKIHRPRTAAAVLSAKSESSCDRVSQVEHEPTRRHNLENHMPTKRNKPPPWQKNLDAPLVPFVTGPGYILSKSKSKFAVTIKEEFFDPVADESQKRKHIPTERVQSNSQKDTFKSTGSMNEHAFMEQLMERDTMIQQLQEQISDLSLYLEEERVNHRQTKQKAEEFLKDKINELNDQHNDAIRDLEEDHREDMERLRLSIEAEHQAYKTAAEGQILKMKKEIEFLQGAFESYKSSLHQDMDDKWNKRESDLKLMLQEEKQAAIHEMKMKVIQERNVERIAVQKDHQKAIDNLRKEHKKELDALVRKFSNAAADLERLKKTTAELKETKRDLETITVAYNETCQQLAITSRELADTKVKLLSFEEQFEEKVQQVDFKYQQKINDLITQNIELRRLYVKKCGQLYEEKVNVEMDRVKRVQSAKEVMQSMLRSKQRSDVSFAPGDPEYEEVTHKPKTRPGSAPLTKHEMKKAHSSVGNTDHLLEKEEIPEFPDNFLPEVSKEIDELKKQIMSDIKLPTKEEMLQALDSAR</sequence>
<keyword evidence="4" id="KW-1185">Reference proteome</keyword>
<evidence type="ECO:0000256" key="2">
    <source>
        <dbReference type="SAM" id="MobiDB-lite"/>
    </source>
</evidence>
<dbReference type="PANTHER" id="PTHR21707">
    <property type="entry name" value="FLAGELLUM-ASSOCIATED COILED-COIL DOMAIN-CONTAINING PROTEIN 1"/>
    <property type="match status" value="1"/>
</dbReference>
<name>A0A8W8LEL0_MAGGI</name>
<dbReference type="InterPro" id="IPR026674">
    <property type="entry name" value="FLACC1"/>
</dbReference>
<dbReference type="GO" id="GO:0005737">
    <property type="term" value="C:cytoplasm"/>
    <property type="evidence" value="ECO:0007669"/>
    <property type="project" value="TreeGrafter"/>
</dbReference>
<dbReference type="EnsemblMetazoa" id="G27757.2">
    <property type="protein sequence ID" value="G27757.2:cds"/>
    <property type="gene ID" value="G27757"/>
</dbReference>
<dbReference type="AlphaFoldDB" id="A0A8W8LEL0"/>
<dbReference type="OMA" id="RCERLDQ"/>
<reference evidence="3" key="1">
    <citation type="submission" date="2022-08" db="UniProtKB">
        <authorList>
            <consortium name="EnsemblMetazoa"/>
        </authorList>
    </citation>
    <scope>IDENTIFICATION</scope>
    <source>
        <strain evidence="3">05x7-T-G4-1.051#20</strain>
    </source>
</reference>
<evidence type="ECO:0000313" key="3">
    <source>
        <dbReference type="EnsemblMetazoa" id="G27757.2:cds"/>
    </source>
</evidence>
<feature type="region of interest" description="Disordered" evidence="2">
    <location>
        <begin position="15"/>
        <end position="42"/>
    </location>
</feature>